<reference evidence="11" key="2">
    <citation type="journal article" date="2023" name="Plants (Basel)">
        <title>Annotation of the Turnera subulata (Passifloraceae) Draft Genome Reveals the S-Locus Evolved after the Divergence of Turneroideae from Passifloroideae in a Stepwise Manner.</title>
        <authorList>
            <person name="Henning P.M."/>
            <person name="Roalson E.H."/>
            <person name="Mir W."/>
            <person name="McCubbin A.G."/>
            <person name="Shore J.S."/>
        </authorList>
    </citation>
    <scope>NUCLEOTIDE SEQUENCE</scope>
    <source>
        <strain evidence="11">F60SS</strain>
    </source>
</reference>
<dbReference type="PIRSF" id="PIRSF030829">
    <property type="entry name" value="Diacylglycerol_kinase_pln"/>
    <property type="match status" value="1"/>
</dbReference>
<proteinExistence type="inferred from homology"/>
<keyword evidence="8" id="KW-0346">Stress response</keyword>
<dbReference type="InterPro" id="IPR037607">
    <property type="entry name" value="DGK"/>
</dbReference>
<sequence>MDSQTTTTEESTARIIGSRSSMIESIRSCGLTGIRVNKEDLRRRLTIPKYLRVAIVDAMECKDASAAAERHSSAADYAREEAPEGPMVVFVNSKSGGRHGPELKLRLQELMAHEQVLDLSSVKPHEFIQHGLGCLEKLAARGDYCAKETREKIRIMVAGGDGTVGWVLGALTEMHKQGREPVPPVGIVPLGTGNDLSRSFGWGGSFPFAWKSAIKKSLLRAMTAPVSRLDRQGVPVEGLLPEKASYYEGVFYNYFSIGMDAQVAYGFHHLRNEKPYLAQGPISNKIIYSGYSCTQGWFLTPCISDPSLRGLKNILRLHVKKVNCSDWELIPVPKSVRAIVALNLPNYGSGRNPWGSPKPEYLEKRGFVEAHADDGLLEIFGLKQGWHASFVMVELISAKHIAQAAAIRLEIRGGEWRDAFMQMDGEPWKQRMSNEYSSFVEIKRVPFQSLMINGE</sequence>
<evidence type="ECO:0000256" key="2">
    <source>
        <dbReference type="ARBA" id="ARBA00011245"/>
    </source>
</evidence>
<dbReference type="InterPro" id="IPR017438">
    <property type="entry name" value="ATP-NAD_kinase_N"/>
</dbReference>
<keyword evidence="4 9" id="KW-0547">Nucleotide-binding</keyword>
<dbReference type="Gene3D" id="3.40.50.10330">
    <property type="entry name" value="Probable inorganic polyphosphate/atp-NAD kinase, domain 1"/>
    <property type="match status" value="1"/>
</dbReference>
<dbReference type="GO" id="GO:0006952">
    <property type="term" value="P:defense response"/>
    <property type="evidence" value="ECO:0007669"/>
    <property type="project" value="UniProtKB-KW"/>
</dbReference>
<dbReference type="InterPro" id="IPR016064">
    <property type="entry name" value="NAD/diacylglycerol_kinase_sf"/>
</dbReference>
<dbReference type="EMBL" id="JAKUCV010007359">
    <property type="protein sequence ID" value="KAJ4823783.1"/>
    <property type="molecule type" value="Genomic_DNA"/>
</dbReference>
<evidence type="ECO:0000313" key="11">
    <source>
        <dbReference type="EMBL" id="KAJ4823783.1"/>
    </source>
</evidence>
<comment type="subunit">
    <text evidence="2">Monomer.</text>
</comment>
<dbReference type="FunFam" id="2.60.200.40:FF:000011">
    <property type="entry name" value="diacylglycerol kinase"/>
    <property type="match status" value="1"/>
</dbReference>
<keyword evidence="5 9" id="KW-0418">Kinase</keyword>
<dbReference type="SMART" id="SM00045">
    <property type="entry name" value="DAGKa"/>
    <property type="match status" value="1"/>
</dbReference>
<dbReference type="PROSITE" id="PS50146">
    <property type="entry name" value="DAGK"/>
    <property type="match status" value="1"/>
</dbReference>
<organism evidence="11 12">
    <name type="scientific">Turnera subulata</name>
    <dbReference type="NCBI Taxonomy" id="218843"/>
    <lineage>
        <taxon>Eukaryota</taxon>
        <taxon>Viridiplantae</taxon>
        <taxon>Streptophyta</taxon>
        <taxon>Embryophyta</taxon>
        <taxon>Tracheophyta</taxon>
        <taxon>Spermatophyta</taxon>
        <taxon>Magnoliopsida</taxon>
        <taxon>eudicotyledons</taxon>
        <taxon>Gunneridae</taxon>
        <taxon>Pentapetalae</taxon>
        <taxon>rosids</taxon>
        <taxon>fabids</taxon>
        <taxon>Malpighiales</taxon>
        <taxon>Passifloraceae</taxon>
        <taxon>Turnera</taxon>
    </lineage>
</organism>
<dbReference type="InterPro" id="IPR000756">
    <property type="entry name" value="Diacylglycerol_kin_accessory"/>
</dbReference>
<dbReference type="SMART" id="SM00046">
    <property type="entry name" value="DAGKc"/>
    <property type="match status" value="1"/>
</dbReference>
<evidence type="ECO:0000256" key="8">
    <source>
        <dbReference type="ARBA" id="ARBA00023016"/>
    </source>
</evidence>
<gene>
    <name evidence="11" type="primary">DGK7_2</name>
    <name evidence="11" type="ORF">Tsubulata_012105</name>
</gene>
<evidence type="ECO:0000256" key="5">
    <source>
        <dbReference type="ARBA" id="ARBA00022777"/>
    </source>
</evidence>
<evidence type="ECO:0000256" key="1">
    <source>
        <dbReference type="ARBA" id="ARBA00009280"/>
    </source>
</evidence>
<comment type="caution">
    <text evidence="11">The sequence shown here is derived from an EMBL/GenBank/DDBJ whole genome shotgun (WGS) entry which is preliminary data.</text>
</comment>
<dbReference type="GO" id="GO:0005524">
    <property type="term" value="F:ATP binding"/>
    <property type="evidence" value="ECO:0007669"/>
    <property type="project" value="UniProtKB-KW"/>
</dbReference>
<dbReference type="InterPro" id="IPR016961">
    <property type="entry name" value="Diacylglycerol_kinase_pln"/>
</dbReference>
<comment type="catalytic activity">
    <reaction evidence="9">
        <text>a 1,2-diacyl-sn-glycerol + ATP = a 1,2-diacyl-sn-glycero-3-phosphate + ADP + H(+)</text>
        <dbReference type="Rhea" id="RHEA:10272"/>
        <dbReference type="ChEBI" id="CHEBI:15378"/>
        <dbReference type="ChEBI" id="CHEBI:17815"/>
        <dbReference type="ChEBI" id="CHEBI:30616"/>
        <dbReference type="ChEBI" id="CHEBI:58608"/>
        <dbReference type="ChEBI" id="CHEBI:456216"/>
        <dbReference type="EC" id="2.7.1.107"/>
    </reaction>
</comment>
<evidence type="ECO:0000259" key="10">
    <source>
        <dbReference type="PROSITE" id="PS50146"/>
    </source>
</evidence>
<dbReference type="AlphaFoldDB" id="A0A9Q0J0B4"/>
<dbReference type="Pfam" id="PF00609">
    <property type="entry name" value="DAGK_acc"/>
    <property type="match status" value="1"/>
</dbReference>
<reference evidence="11" key="1">
    <citation type="submission" date="2022-02" db="EMBL/GenBank/DDBJ databases">
        <authorList>
            <person name="Henning P.M."/>
            <person name="McCubbin A.G."/>
            <person name="Shore J.S."/>
        </authorList>
    </citation>
    <scope>NUCLEOTIDE SEQUENCE</scope>
    <source>
        <strain evidence="11">F60SS</strain>
        <tissue evidence="11">Leaves</tissue>
    </source>
</reference>
<dbReference type="FunFam" id="3.40.50.10330:FF:000023">
    <property type="entry name" value="diacylglycerol kinase"/>
    <property type="match status" value="1"/>
</dbReference>
<keyword evidence="7 9" id="KW-0067">ATP-binding</keyword>
<feature type="domain" description="DAGKc" evidence="10">
    <location>
        <begin position="82"/>
        <end position="238"/>
    </location>
</feature>
<dbReference type="PANTHER" id="PTHR11255:SF80">
    <property type="entry name" value="EYE-SPECIFIC DIACYLGLYCEROL KINASE"/>
    <property type="match status" value="1"/>
</dbReference>
<dbReference type="InterPro" id="IPR001206">
    <property type="entry name" value="Diacylglycerol_kinase_cat_dom"/>
</dbReference>
<keyword evidence="12" id="KW-1185">Reference proteome</keyword>
<evidence type="ECO:0000313" key="12">
    <source>
        <dbReference type="Proteomes" id="UP001141552"/>
    </source>
</evidence>
<dbReference type="GO" id="GO:0007200">
    <property type="term" value="P:phospholipase C-activating G protein-coupled receptor signaling pathway"/>
    <property type="evidence" value="ECO:0007669"/>
    <property type="project" value="InterPro"/>
</dbReference>
<evidence type="ECO:0000256" key="6">
    <source>
        <dbReference type="ARBA" id="ARBA00022821"/>
    </source>
</evidence>
<evidence type="ECO:0000256" key="9">
    <source>
        <dbReference type="RuleBase" id="RU361128"/>
    </source>
</evidence>
<dbReference type="PANTHER" id="PTHR11255">
    <property type="entry name" value="DIACYLGLYCEROL KINASE"/>
    <property type="match status" value="1"/>
</dbReference>
<dbReference type="EC" id="2.7.1.107" evidence="9"/>
<dbReference type="Pfam" id="PF00781">
    <property type="entry name" value="DAGK_cat"/>
    <property type="match status" value="1"/>
</dbReference>
<dbReference type="GO" id="GO:0004143">
    <property type="term" value="F:ATP-dependent diacylglycerol kinase activity"/>
    <property type="evidence" value="ECO:0007669"/>
    <property type="project" value="UniProtKB-EC"/>
</dbReference>
<keyword evidence="6" id="KW-0611">Plant defense</keyword>
<name>A0A9Q0J0B4_9ROSI</name>
<dbReference type="OrthoDB" id="242257at2759"/>
<protein>
    <recommendedName>
        <fullName evidence="9">Diacylglycerol kinase</fullName>
        <shortName evidence="9">DAG kinase</shortName>
        <ecNumber evidence="9">2.7.1.107</ecNumber>
    </recommendedName>
</protein>
<dbReference type="GO" id="GO:0016020">
    <property type="term" value="C:membrane"/>
    <property type="evidence" value="ECO:0007669"/>
    <property type="project" value="TreeGrafter"/>
</dbReference>
<comment type="similarity">
    <text evidence="1 9">Belongs to the eukaryotic diacylglycerol kinase family.</text>
</comment>
<evidence type="ECO:0000256" key="4">
    <source>
        <dbReference type="ARBA" id="ARBA00022741"/>
    </source>
</evidence>
<keyword evidence="3 9" id="KW-0808">Transferase</keyword>
<dbReference type="Proteomes" id="UP001141552">
    <property type="component" value="Unassembled WGS sequence"/>
</dbReference>
<dbReference type="Gene3D" id="2.60.200.40">
    <property type="match status" value="1"/>
</dbReference>
<evidence type="ECO:0000256" key="7">
    <source>
        <dbReference type="ARBA" id="ARBA00022840"/>
    </source>
</evidence>
<accession>A0A9Q0J0B4</accession>
<evidence type="ECO:0000256" key="3">
    <source>
        <dbReference type="ARBA" id="ARBA00022679"/>
    </source>
</evidence>
<dbReference type="SUPFAM" id="SSF111331">
    <property type="entry name" value="NAD kinase/diacylglycerol kinase-like"/>
    <property type="match status" value="1"/>
</dbReference>